<feature type="region of interest" description="Disordered" evidence="2">
    <location>
        <begin position="315"/>
        <end position="359"/>
    </location>
</feature>
<evidence type="ECO:0000256" key="2">
    <source>
        <dbReference type="SAM" id="MobiDB-lite"/>
    </source>
</evidence>
<evidence type="ECO:0000256" key="1">
    <source>
        <dbReference type="SAM" id="Coils"/>
    </source>
</evidence>
<protein>
    <submittedName>
        <fullName evidence="3">Uncharacterized protein</fullName>
    </submittedName>
</protein>
<keyword evidence="4" id="KW-1185">Reference proteome</keyword>
<accession>A0ABR2KW43</accession>
<organism evidence="3 4">
    <name type="scientific">Tritrichomonas musculus</name>
    <dbReference type="NCBI Taxonomy" id="1915356"/>
    <lineage>
        <taxon>Eukaryota</taxon>
        <taxon>Metamonada</taxon>
        <taxon>Parabasalia</taxon>
        <taxon>Tritrichomonadida</taxon>
        <taxon>Tritrichomonadidae</taxon>
        <taxon>Tritrichomonas</taxon>
    </lineage>
</organism>
<comment type="caution">
    <text evidence="3">The sequence shown here is derived from an EMBL/GenBank/DDBJ whole genome shotgun (WGS) entry which is preliminary data.</text>
</comment>
<feature type="coiled-coil region" evidence="1">
    <location>
        <begin position="101"/>
        <end position="190"/>
    </location>
</feature>
<evidence type="ECO:0000313" key="3">
    <source>
        <dbReference type="EMBL" id="KAK8895068.1"/>
    </source>
</evidence>
<sequence>MEEINGLDYLSPNERQRYIKEQLQQSRVERIKASRKQFSDFCKNRLENYSKKKKDHEEKKKKIIKEKTPSRIEQIESLNSRIATHKKNLGYAQNRAIDEMIQKQNHDAQMAIEKAEQKKKENERYQNAIGIVRANDPRIPFQERANTINNAKEKARKLEAQEVAKYNAMIRQQELENDEEMAALKEQEEITLHPKFNLSDFANTHFHAGIGLIPTNYEAVSYTKELEKAEEDQKALKKQRRIDAIKRAQKAAFHHQVQKDTANLAKELQEIHQEEVDEQLTAIKKQPQNELVSAATYNLEARDQKKQARIQRFLAFNDEAPEPRGEAPQPYPQFERPITTSPVQSSDDDDDITNRFNFE</sequence>
<keyword evidence="1" id="KW-0175">Coiled coil</keyword>
<evidence type="ECO:0000313" key="4">
    <source>
        <dbReference type="Proteomes" id="UP001470230"/>
    </source>
</evidence>
<proteinExistence type="predicted"/>
<dbReference type="Proteomes" id="UP001470230">
    <property type="component" value="Unassembled WGS sequence"/>
</dbReference>
<name>A0ABR2KW43_9EUKA</name>
<reference evidence="3 4" key="1">
    <citation type="submission" date="2024-04" db="EMBL/GenBank/DDBJ databases">
        <title>Tritrichomonas musculus Genome.</title>
        <authorList>
            <person name="Alves-Ferreira E."/>
            <person name="Grigg M."/>
            <person name="Lorenzi H."/>
            <person name="Galac M."/>
        </authorList>
    </citation>
    <scope>NUCLEOTIDE SEQUENCE [LARGE SCALE GENOMIC DNA]</scope>
    <source>
        <strain evidence="3 4">EAF2021</strain>
    </source>
</reference>
<feature type="coiled-coil region" evidence="1">
    <location>
        <begin position="39"/>
        <end position="66"/>
    </location>
</feature>
<gene>
    <name evidence="3" type="ORF">M9Y10_023510</name>
</gene>
<dbReference type="EMBL" id="JAPFFF010000003">
    <property type="protein sequence ID" value="KAK8895068.1"/>
    <property type="molecule type" value="Genomic_DNA"/>
</dbReference>